<name>A0A2R6PN86_9APHY</name>
<dbReference type="EMBL" id="MLYV02000464">
    <property type="protein sequence ID" value="PSR93973.1"/>
    <property type="molecule type" value="Genomic_DNA"/>
</dbReference>
<dbReference type="InterPro" id="IPR029058">
    <property type="entry name" value="AB_hydrolase_fold"/>
</dbReference>
<feature type="domain" description="AB hydrolase-1" evidence="1">
    <location>
        <begin position="30"/>
        <end position="350"/>
    </location>
</feature>
<gene>
    <name evidence="2" type="ORF">PHLCEN_2v4575</name>
</gene>
<dbReference type="Pfam" id="PF12697">
    <property type="entry name" value="Abhydrolase_6"/>
    <property type="match status" value="1"/>
</dbReference>
<comment type="caution">
    <text evidence="2">The sequence shown here is derived from an EMBL/GenBank/DDBJ whole genome shotgun (WGS) entry which is preliminary data.</text>
</comment>
<dbReference type="SUPFAM" id="SSF53474">
    <property type="entry name" value="alpha/beta-Hydrolases"/>
    <property type="match status" value="1"/>
</dbReference>
<dbReference type="AlphaFoldDB" id="A0A2R6PN86"/>
<dbReference type="Gene3D" id="3.40.50.1820">
    <property type="entry name" value="alpha/beta hydrolase"/>
    <property type="match status" value="1"/>
</dbReference>
<keyword evidence="3" id="KW-1185">Reference proteome</keyword>
<proteinExistence type="predicted"/>
<accession>A0A2R6PN86</accession>
<evidence type="ECO:0000259" key="1">
    <source>
        <dbReference type="Pfam" id="PF12697"/>
    </source>
</evidence>
<reference evidence="2 3" key="1">
    <citation type="submission" date="2018-02" db="EMBL/GenBank/DDBJ databases">
        <title>Genome sequence of the basidiomycete white-rot fungus Phlebia centrifuga.</title>
        <authorList>
            <person name="Granchi Z."/>
            <person name="Peng M."/>
            <person name="de Vries R.P."/>
            <person name="Hilden K."/>
            <person name="Makela M.R."/>
            <person name="Grigoriev I."/>
            <person name="Riley R."/>
        </authorList>
    </citation>
    <scope>NUCLEOTIDE SEQUENCE [LARGE SCALE GENOMIC DNA]</scope>
    <source>
        <strain evidence="2 3">FBCC195</strain>
    </source>
</reference>
<dbReference type="OrthoDB" id="5311491at2759"/>
<organism evidence="2 3">
    <name type="scientific">Hermanssonia centrifuga</name>
    <dbReference type="NCBI Taxonomy" id="98765"/>
    <lineage>
        <taxon>Eukaryota</taxon>
        <taxon>Fungi</taxon>
        <taxon>Dikarya</taxon>
        <taxon>Basidiomycota</taxon>
        <taxon>Agaricomycotina</taxon>
        <taxon>Agaricomycetes</taxon>
        <taxon>Polyporales</taxon>
        <taxon>Meruliaceae</taxon>
        <taxon>Hermanssonia</taxon>
    </lineage>
</organism>
<evidence type="ECO:0000313" key="2">
    <source>
        <dbReference type="EMBL" id="PSR93973.1"/>
    </source>
</evidence>
<sequence length="356" mass="39035">MPTAQVNGNGAEIFYEDSGAPPGSTDYATIVIVHGLVFHSGTFKRTLPFAAPNNLRIVAINQRDYPGSTLYTASELDRITSSNVEDLELALQAQGQEFATFLVHLINAGGVLPVQEKDGKKSGGLAVLGWSLGNLVPLCMFGNAKHIEEETKSLLNEYLRTLVIFDSPPFPIGEPIPKEFSFPLWDSTIAPEDRGPCFAIWVGTYFSPAVPDLSSMDIQALESRTNISQTSEPDNMAPTTSRMSVEELQSMTHPEVLERSGGPLMELEPAVYWRVTERALFETEGAFASVDAVAIWCNMSVAPCVWAARRIAERAEAAKTEGKRGRKVDTVKIDGANHFPHWDEPERLVRLLADSI</sequence>
<dbReference type="Proteomes" id="UP000186601">
    <property type="component" value="Unassembled WGS sequence"/>
</dbReference>
<protein>
    <recommendedName>
        <fullName evidence="1">AB hydrolase-1 domain-containing protein</fullName>
    </recommendedName>
</protein>
<dbReference type="InterPro" id="IPR000073">
    <property type="entry name" value="AB_hydrolase_1"/>
</dbReference>
<evidence type="ECO:0000313" key="3">
    <source>
        <dbReference type="Proteomes" id="UP000186601"/>
    </source>
</evidence>